<dbReference type="GO" id="GO:0000160">
    <property type="term" value="P:phosphorelay signal transduction system"/>
    <property type="evidence" value="ECO:0007669"/>
    <property type="project" value="InterPro"/>
</dbReference>
<protein>
    <submittedName>
        <fullName evidence="4">Transcriptional regulator CadC</fullName>
    </submittedName>
</protein>
<dbReference type="eggNOG" id="COG3710">
    <property type="taxonomic scope" value="Bacteria"/>
</dbReference>
<dbReference type="PROSITE" id="PS51755">
    <property type="entry name" value="OMPR_PHOB"/>
    <property type="match status" value="1"/>
</dbReference>
<organism evidence="4 5">
    <name type="scientific">Paraglaciecola psychrophila 170</name>
    <dbReference type="NCBI Taxonomy" id="1129794"/>
    <lineage>
        <taxon>Bacteria</taxon>
        <taxon>Pseudomonadati</taxon>
        <taxon>Pseudomonadota</taxon>
        <taxon>Gammaproteobacteria</taxon>
        <taxon>Alteromonadales</taxon>
        <taxon>Alteromonadaceae</taxon>
        <taxon>Paraglaciecola</taxon>
    </lineage>
</organism>
<reference evidence="4 5" key="1">
    <citation type="journal article" date="2013" name="Genome Announc.">
        <title>Complete Genome Sequence of Glaciecola psychrophila Strain 170T.</title>
        <authorList>
            <person name="Yin J."/>
            <person name="Chen J."/>
            <person name="Liu G."/>
            <person name="Yu Y."/>
            <person name="Song L."/>
            <person name="Wang X."/>
            <person name="Qu X."/>
        </authorList>
    </citation>
    <scope>NUCLEOTIDE SEQUENCE [LARGE SCALE GENOMIC DNA]</scope>
    <source>
        <strain evidence="4 5">170</strain>
    </source>
</reference>
<accession>K7AW04</accession>
<dbReference type="Proteomes" id="UP000011864">
    <property type="component" value="Chromosome"/>
</dbReference>
<dbReference type="PANTHER" id="PTHR47691">
    <property type="entry name" value="REGULATOR-RELATED"/>
    <property type="match status" value="1"/>
</dbReference>
<dbReference type="KEGG" id="gps:C427_5022"/>
<dbReference type="HOGENOM" id="CLU_279903_0_0_6"/>
<dbReference type="EMBL" id="CP003837">
    <property type="protein sequence ID" value="AGH47121.1"/>
    <property type="molecule type" value="Genomic_DNA"/>
</dbReference>
<evidence type="ECO:0000259" key="3">
    <source>
        <dbReference type="PROSITE" id="PS51755"/>
    </source>
</evidence>
<dbReference type="Pfam" id="PF20703">
    <property type="entry name" value="nSTAND1"/>
    <property type="match status" value="1"/>
</dbReference>
<dbReference type="InterPro" id="IPR036388">
    <property type="entry name" value="WH-like_DNA-bd_sf"/>
</dbReference>
<dbReference type="Pfam" id="PF00486">
    <property type="entry name" value="Trans_reg_C"/>
    <property type="match status" value="1"/>
</dbReference>
<dbReference type="SMART" id="SM00862">
    <property type="entry name" value="Trans_reg_C"/>
    <property type="match status" value="1"/>
</dbReference>
<evidence type="ECO:0000313" key="5">
    <source>
        <dbReference type="Proteomes" id="UP000011864"/>
    </source>
</evidence>
<dbReference type="Gene3D" id="1.10.10.10">
    <property type="entry name" value="Winged helix-like DNA-binding domain superfamily/Winged helix DNA-binding domain"/>
    <property type="match status" value="1"/>
</dbReference>
<dbReference type="InterPro" id="IPR016032">
    <property type="entry name" value="Sig_transdc_resp-reg_C-effctor"/>
</dbReference>
<evidence type="ECO:0000256" key="2">
    <source>
        <dbReference type="PROSITE-ProRule" id="PRU01091"/>
    </source>
</evidence>
<dbReference type="SUPFAM" id="SSF46894">
    <property type="entry name" value="C-terminal effector domain of the bipartite response regulators"/>
    <property type="match status" value="1"/>
</dbReference>
<dbReference type="OrthoDB" id="9782895at2"/>
<dbReference type="InterPro" id="IPR011990">
    <property type="entry name" value="TPR-like_helical_dom_sf"/>
</dbReference>
<feature type="DNA-binding region" description="OmpR/PhoB-type" evidence="2">
    <location>
        <begin position="6"/>
        <end position="103"/>
    </location>
</feature>
<feature type="domain" description="OmpR/PhoB-type" evidence="3">
    <location>
        <begin position="6"/>
        <end position="103"/>
    </location>
</feature>
<dbReference type="GO" id="GO:0003677">
    <property type="term" value="F:DNA binding"/>
    <property type="evidence" value="ECO:0007669"/>
    <property type="project" value="UniProtKB-UniRule"/>
</dbReference>
<dbReference type="eggNOG" id="COG0457">
    <property type="taxonomic scope" value="Bacteria"/>
</dbReference>
<dbReference type="SUPFAM" id="SSF52540">
    <property type="entry name" value="P-loop containing nucleoside triphosphate hydrolases"/>
    <property type="match status" value="1"/>
</dbReference>
<dbReference type="InterPro" id="IPR027417">
    <property type="entry name" value="P-loop_NTPase"/>
</dbReference>
<dbReference type="InterPro" id="IPR049052">
    <property type="entry name" value="nSTAND1"/>
</dbReference>
<sequence length="1099" mass="123751">MPIKETRIFFLGEWQVNPSTNTLRRGELIKQLEPKAMDVLLLLCAQQGQILSADDIASRCWGMVIGDNPVHKAITQLRKALDDKPSTPTYIETIRKRGYHIIAKLDFPLDDELKAEQSSWQGASPFPGLVAFEAKDAQVFFGRNTQISTLLERLSNQVSAKHTFCLILGPSGTGKSSLVNAGLLPALTSQNGYNGIGVISHTSIDFADVNPERLFIDLASALLDWDVNDQPVFAGMSAENLAQQLQKDSNTSIEQCIQALKQTQQSYSKPLFLLFIDRLEVLLSSPVFSDDERVAFLGLIEILATSGVIIVISACRNDFYPLVVNHPSLMANKGNGGHFDLLAPTRAELMQMIRLPAVAANLTWSVDVDSATPLDQILCAEAANNPDALPMLQYTLQELYLQRSEADELQVSVYKSLGGIEGAIGKKAEEIYQQLPADHQPQLAVVLSRLVTLSQDGETITSRAARWSELSQVNEIFFVQAMVNSRLFVSHLQNNEPCFSLAHEALLRRWSRASEWITAHKDSLTIKSRLQQLTERWLKEDRSSAYLLPQGKPLEEALSLQSMPVFTLDAGELALLNASQQKVKTKRWLTRATITLLCFLTFTAIFMSVKSQQSEVFAQQKRLDAESLLGFMVGEFADKLRSVKRMDLLDGISNKALEYFSQQEDEYDSSSIFSLSNQNLNFKAKFQHAQTLSAMGEVAYSRAKADEAKQAFTAAKVILNKLYVVQADNLELLKTLGANAFWLGQLAYDQNDFETAQPLFELYRNYSEEMKQLEPESIVGWIELSYAQNTLGSLYLELQEYKLAKLAFKTSLFLKQRALSQSLENSDLQIDIAGTLSWLGKIELHFGELTDSVQYMQQGQKILEQLLKSSPDNARIMELLILSNIAQAKIFNIKDEYKQAVDKLTVAENLLHKALEQDKNNQYWHYDLLRVHLLKAGLNAKLDNRSEMLISHSSELTDTTFSYQQKSLAVSVMAIDYFQIKELWQESKQYIHQASMELLPDEKKITTSSNEILILANFEVLEAKQLLKQNQKTKAHNVCKKTIQRLRPLISKSQSPYFLVPYVQAYDCIEQLSLVSNELQLLAKMGINVNQFITQNKEN</sequence>
<dbReference type="PANTHER" id="PTHR47691:SF3">
    <property type="entry name" value="HTH-TYPE TRANSCRIPTIONAL REGULATOR RV0890C-RELATED"/>
    <property type="match status" value="1"/>
</dbReference>
<gene>
    <name evidence="4" type="ORF">C427_5022</name>
</gene>
<name>K7AW04_9ALTE</name>
<dbReference type="Gene3D" id="3.40.50.300">
    <property type="entry name" value="P-loop containing nucleotide triphosphate hydrolases"/>
    <property type="match status" value="1"/>
</dbReference>
<proteinExistence type="predicted"/>
<dbReference type="RefSeq" id="WP_007641329.1">
    <property type="nucleotide sequence ID" value="NC_020514.1"/>
</dbReference>
<dbReference type="GO" id="GO:0006355">
    <property type="term" value="P:regulation of DNA-templated transcription"/>
    <property type="evidence" value="ECO:0007669"/>
    <property type="project" value="InterPro"/>
</dbReference>
<dbReference type="Gene3D" id="1.25.40.10">
    <property type="entry name" value="Tetratricopeptide repeat domain"/>
    <property type="match status" value="1"/>
</dbReference>
<keyword evidence="5" id="KW-1185">Reference proteome</keyword>
<dbReference type="CDD" id="cd00383">
    <property type="entry name" value="trans_reg_C"/>
    <property type="match status" value="1"/>
</dbReference>
<dbReference type="PATRIC" id="fig|1129794.4.peg.5010"/>
<dbReference type="AlphaFoldDB" id="K7AW04"/>
<keyword evidence="1 2" id="KW-0238">DNA-binding</keyword>
<dbReference type="InterPro" id="IPR001867">
    <property type="entry name" value="OmpR/PhoB-type_DNA-bd"/>
</dbReference>
<evidence type="ECO:0000313" key="4">
    <source>
        <dbReference type="EMBL" id="AGH47121.1"/>
    </source>
</evidence>
<evidence type="ECO:0000256" key="1">
    <source>
        <dbReference type="ARBA" id="ARBA00023125"/>
    </source>
</evidence>
<dbReference type="STRING" id="1129794.C427_5022"/>
<dbReference type="eggNOG" id="COG1162">
    <property type="taxonomic scope" value="Bacteria"/>
</dbReference>